<accession>A0A918DPP6</accession>
<dbReference type="RefSeq" id="WP_188859449.1">
    <property type="nucleotide sequence ID" value="NZ_BMLT01000003.1"/>
</dbReference>
<gene>
    <name evidence="2" type="ORF">GCM10011348_11860</name>
</gene>
<feature type="signal peptide" evidence="1">
    <location>
        <begin position="1"/>
        <end position="19"/>
    </location>
</feature>
<proteinExistence type="predicted"/>
<sequence length="239" mass="27233">MKYLAPAVLLSCCCTLATAADCTEQADNLTANYQVTRQSADGSQQSYSMTLWRQGEQVAHQYPERGITQVWGQAANGSLHLGQHFDEYQKGIEYQPLDINRGRGEKDWSLRYQLVSDQLKARMERVDEKGNGCEATRQYRLDDERQLTLSWREGPRLLESFEIRSQAGTTTWTLTSVDTDQTRVAQFFDRHANYQLTDYADIGDNESDPFIRQMIHLGFIDHGASGFYDAQGNAAEHHH</sequence>
<organism evidence="2 3">
    <name type="scientific">Marinobacterium nitratireducens</name>
    <dbReference type="NCBI Taxonomy" id="518897"/>
    <lineage>
        <taxon>Bacteria</taxon>
        <taxon>Pseudomonadati</taxon>
        <taxon>Pseudomonadota</taxon>
        <taxon>Gammaproteobacteria</taxon>
        <taxon>Oceanospirillales</taxon>
        <taxon>Oceanospirillaceae</taxon>
        <taxon>Marinobacterium</taxon>
    </lineage>
</organism>
<protein>
    <submittedName>
        <fullName evidence="2">Uncharacterized protein</fullName>
    </submittedName>
</protein>
<keyword evidence="1" id="KW-0732">Signal</keyword>
<dbReference type="Proteomes" id="UP000599578">
    <property type="component" value="Unassembled WGS sequence"/>
</dbReference>
<name>A0A918DPP6_9GAMM</name>
<dbReference type="EMBL" id="BMLT01000003">
    <property type="protein sequence ID" value="GGO78900.1"/>
    <property type="molecule type" value="Genomic_DNA"/>
</dbReference>
<reference evidence="2 3" key="1">
    <citation type="journal article" date="2014" name="Int. J. Syst. Evol. Microbiol.">
        <title>Complete genome sequence of Corynebacterium casei LMG S-19264T (=DSM 44701T), isolated from a smear-ripened cheese.</title>
        <authorList>
            <consortium name="US DOE Joint Genome Institute (JGI-PGF)"/>
            <person name="Walter F."/>
            <person name="Albersmeier A."/>
            <person name="Kalinowski J."/>
            <person name="Ruckert C."/>
        </authorList>
    </citation>
    <scope>NUCLEOTIDE SEQUENCE [LARGE SCALE GENOMIC DNA]</scope>
    <source>
        <strain evidence="2 3">CGMCC 1.7286</strain>
    </source>
</reference>
<comment type="caution">
    <text evidence="2">The sequence shown here is derived from an EMBL/GenBank/DDBJ whole genome shotgun (WGS) entry which is preliminary data.</text>
</comment>
<dbReference type="AlphaFoldDB" id="A0A918DPP6"/>
<evidence type="ECO:0000313" key="3">
    <source>
        <dbReference type="Proteomes" id="UP000599578"/>
    </source>
</evidence>
<evidence type="ECO:0000256" key="1">
    <source>
        <dbReference type="SAM" id="SignalP"/>
    </source>
</evidence>
<keyword evidence="3" id="KW-1185">Reference proteome</keyword>
<evidence type="ECO:0000313" key="2">
    <source>
        <dbReference type="EMBL" id="GGO78900.1"/>
    </source>
</evidence>
<feature type="chain" id="PRO_5036931969" evidence="1">
    <location>
        <begin position="20"/>
        <end position="239"/>
    </location>
</feature>